<comment type="caution">
    <text evidence="4">The sequence shown here is derived from an EMBL/GenBank/DDBJ whole genome shotgun (WGS) entry which is preliminary data.</text>
</comment>
<gene>
    <name evidence="4" type="ORF">ThidrDRAFT_3623</name>
</gene>
<dbReference type="GO" id="GO:0000160">
    <property type="term" value="P:phosphorelay signal transduction system"/>
    <property type="evidence" value="ECO:0007669"/>
    <property type="project" value="InterPro"/>
</dbReference>
<evidence type="ECO:0000256" key="2">
    <source>
        <dbReference type="PROSITE-ProRule" id="PRU00169"/>
    </source>
</evidence>
<dbReference type="EMBL" id="AFWT01000033">
    <property type="protein sequence ID" value="EGV28631.1"/>
    <property type="molecule type" value="Genomic_DNA"/>
</dbReference>
<proteinExistence type="predicted"/>
<dbReference type="PANTHER" id="PTHR43214:SF42">
    <property type="entry name" value="TRANSCRIPTIONAL REGULATORY PROTEIN DESR"/>
    <property type="match status" value="1"/>
</dbReference>
<dbReference type="GO" id="GO:0006355">
    <property type="term" value="P:regulation of DNA-templated transcription"/>
    <property type="evidence" value="ECO:0007669"/>
    <property type="project" value="InterPro"/>
</dbReference>
<dbReference type="Proteomes" id="UP000004200">
    <property type="component" value="Unassembled WGS sequence"/>
</dbReference>
<keyword evidence="1" id="KW-0238">DNA-binding</keyword>
<dbReference type="InterPro" id="IPR016032">
    <property type="entry name" value="Sig_transdc_resp-reg_C-effctor"/>
</dbReference>
<feature type="modified residue" description="4-aspartylphosphate" evidence="2">
    <location>
        <position position="88"/>
    </location>
</feature>
<dbReference type="Gene3D" id="3.40.50.2300">
    <property type="match status" value="1"/>
</dbReference>
<sequence>MIAQRVLRPRRPFRLASDEHRAVPDLDTFRISPIRVLIAEDEALLRTAVAELLPQVAGAAVEIVSACATRSQMLRDTRALQPDVVLLDLRMPDRDGLLCTLGGAETIAALQRQWTEVRVICLSVHAQPDLVRACLDAGAAGYLGKGVLPEELWRAVRCVALGGRYVEPMLQARLDLHLAGAEATVRSQLLAGRRGDVLRLLLEGHSSAEIAATLPITKKYVDKKIAEIKALLGVDTTIRIYRLCRALGLVDDEPGGGIAS</sequence>
<dbReference type="InterPro" id="IPR011006">
    <property type="entry name" value="CheY-like_superfamily"/>
</dbReference>
<evidence type="ECO:0000259" key="3">
    <source>
        <dbReference type="PROSITE" id="PS50110"/>
    </source>
</evidence>
<keyword evidence="5" id="KW-1185">Reference proteome</keyword>
<dbReference type="GO" id="GO:0003677">
    <property type="term" value="F:DNA binding"/>
    <property type="evidence" value="ECO:0007669"/>
    <property type="project" value="UniProtKB-KW"/>
</dbReference>
<dbReference type="SUPFAM" id="SSF52172">
    <property type="entry name" value="CheY-like"/>
    <property type="match status" value="1"/>
</dbReference>
<dbReference type="InterPro" id="IPR039420">
    <property type="entry name" value="WalR-like"/>
</dbReference>
<dbReference type="InterPro" id="IPR058245">
    <property type="entry name" value="NreC/VraR/RcsB-like_REC"/>
</dbReference>
<keyword evidence="2" id="KW-0597">Phosphoprotein</keyword>
<dbReference type="SUPFAM" id="SSF46894">
    <property type="entry name" value="C-terminal effector domain of the bipartite response regulators"/>
    <property type="match status" value="1"/>
</dbReference>
<evidence type="ECO:0000313" key="5">
    <source>
        <dbReference type="Proteomes" id="UP000004200"/>
    </source>
</evidence>
<name>G2E5R0_9GAMM</name>
<dbReference type="SMART" id="SM00448">
    <property type="entry name" value="REC"/>
    <property type="match status" value="1"/>
</dbReference>
<protein>
    <submittedName>
        <fullName evidence="4">Response regulator receiver protein</fullName>
    </submittedName>
</protein>
<feature type="domain" description="Response regulatory" evidence="3">
    <location>
        <begin position="35"/>
        <end position="160"/>
    </location>
</feature>
<dbReference type="AlphaFoldDB" id="G2E5R0"/>
<dbReference type="Pfam" id="PF00072">
    <property type="entry name" value="Response_reg"/>
    <property type="match status" value="1"/>
</dbReference>
<dbReference type="InterPro" id="IPR001789">
    <property type="entry name" value="Sig_transdc_resp-reg_receiver"/>
</dbReference>
<dbReference type="PROSITE" id="PS50110">
    <property type="entry name" value="RESPONSE_REGULATORY"/>
    <property type="match status" value="1"/>
</dbReference>
<reference evidence="4 5" key="1">
    <citation type="submission" date="2011-06" db="EMBL/GenBank/DDBJ databases">
        <title>The draft genome of Thiorhodococcus drewsii AZ1.</title>
        <authorList>
            <consortium name="US DOE Joint Genome Institute (JGI-PGF)"/>
            <person name="Lucas S."/>
            <person name="Han J."/>
            <person name="Lapidus A."/>
            <person name="Cheng J.-F."/>
            <person name="Goodwin L."/>
            <person name="Pitluck S."/>
            <person name="Peters L."/>
            <person name="Land M.L."/>
            <person name="Hauser L."/>
            <person name="Vogl K."/>
            <person name="Liu Z."/>
            <person name="Imhoff J."/>
            <person name="Thiel V."/>
            <person name="Frigaard N.-U."/>
            <person name="Bryant D.A."/>
            <person name="Woyke T.J."/>
        </authorList>
    </citation>
    <scope>NUCLEOTIDE SEQUENCE [LARGE SCALE GENOMIC DNA]</scope>
    <source>
        <strain evidence="4 5">AZ1</strain>
    </source>
</reference>
<dbReference type="eggNOG" id="COG2197">
    <property type="taxonomic scope" value="Bacteria"/>
</dbReference>
<accession>G2E5R0</accession>
<dbReference type="CDD" id="cd17535">
    <property type="entry name" value="REC_NarL-like"/>
    <property type="match status" value="1"/>
</dbReference>
<organism evidence="4 5">
    <name type="scientific">Thiorhodococcus drewsii AZ1</name>
    <dbReference type="NCBI Taxonomy" id="765913"/>
    <lineage>
        <taxon>Bacteria</taxon>
        <taxon>Pseudomonadati</taxon>
        <taxon>Pseudomonadota</taxon>
        <taxon>Gammaproteobacteria</taxon>
        <taxon>Chromatiales</taxon>
        <taxon>Chromatiaceae</taxon>
        <taxon>Thiorhodococcus</taxon>
    </lineage>
</organism>
<dbReference type="RefSeq" id="WP_007042336.1">
    <property type="nucleotide sequence ID" value="NZ_AFWT01000033.1"/>
</dbReference>
<evidence type="ECO:0000313" key="4">
    <source>
        <dbReference type="EMBL" id="EGV28631.1"/>
    </source>
</evidence>
<dbReference type="PANTHER" id="PTHR43214">
    <property type="entry name" value="TWO-COMPONENT RESPONSE REGULATOR"/>
    <property type="match status" value="1"/>
</dbReference>
<evidence type="ECO:0000256" key="1">
    <source>
        <dbReference type="ARBA" id="ARBA00023125"/>
    </source>
</evidence>
<dbReference type="STRING" id="765913.ThidrDRAFT_3623"/>